<dbReference type="PANTHER" id="PTHR42842:SF3">
    <property type="entry name" value="FAD_NAD(P)-BINDING OXIDOREDUCTASE FAMILY PROTEIN"/>
    <property type="match status" value="1"/>
</dbReference>
<dbReference type="PIRSF" id="PIRSF038984">
    <property type="entry name" value="FAD_binding_protein"/>
    <property type="match status" value="1"/>
</dbReference>
<organism evidence="2">
    <name type="scientific">bioreactor metagenome</name>
    <dbReference type="NCBI Taxonomy" id="1076179"/>
    <lineage>
        <taxon>unclassified sequences</taxon>
        <taxon>metagenomes</taxon>
        <taxon>ecological metagenomes</taxon>
    </lineage>
</organism>
<dbReference type="EMBL" id="VSSQ01008328">
    <property type="protein sequence ID" value="MPM38569.1"/>
    <property type="molecule type" value="Genomic_DNA"/>
</dbReference>
<reference evidence="2" key="1">
    <citation type="submission" date="2019-08" db="EMBL/GenBank/DDBJ databases">
        <authorList>
            <person name="Kucharzyk K."/>
            <person name="Murdoch R.W."/>
            <person name="Higgins S."/>
            <person name="Loffler F."/>
        </authorList>
    </citation>
    <scope>NUCLEOTIDE SEQUENCE</scope>
</reference>
<evidence type="ECO:0000313" key="2">
    <source>
        <dbReference type="EMBL" id="MPM38569.1"/>
    </source>
</evidence>
<sequence length="526" mass="57679">MIRINNIKLKIGNDDISSAVCKSLKIATEDIIELHIRKKSLDARKKKEIHYLYTVDAEVKNENTVLKKCKDKNVALSSYKNYTLPDAKVNIKERPVVVGFGPAGMLAGLVLAQKGLKPIILERGKNIDARSEDVESFWDGGKFNTESNVQFGEGGAGTFSDGKLTTRIKDARCGYVTECFVKAGAPAEISYDAKPHIGTDRLKIVVKNIRKEIINLGGEVRFESRLSDILIENGSVIAAVVNGNEEINTKDIIIAVGHSARDTFKMLYDKNIAIEQKPFAAGVRIEHRQCDINTVQYGDAADKLPPADYMMTYTTKEGRGVYSFCMCPGGYVVAAASEEGRLVVNGMSEYARDGENANSALLVQVYPEDFESDSPLAGIEFQRRIEEKAFTAGGRNYSAPTQRYEDFKLGRITKKEGSIVHSYRPSVTFADLNNVLPKFISDSIKEAIPEMGKKLKGFDCEDALLTGVETRSSSPVRITRDPENGYSINIKGLYPAGEGAGYAGGIISAAADGIRQAENLLLNNKE</sequence>
<dbReference type="SUPFAM" id="SSF51905">
    <property type="entry name" value="FAD/NAD(P)-binding domain"/>
    <property type="match status" value="1"/>
</dbReference>
<dbReference type="Gene3D" id="3.50.50.60">
    <property type="entry name" value="FAD/NAD(P)-binding domain"/>
    <property type="match status" value="2"/>
</dbReference>
<dbReference type="InterPro" id="IPR049516">
    <property type="entry name" value="FAD-depend_C"/>
</dbReference>
<gene>
    <name evidence="2" type="ORF">SDC9_85198</name>
</gene>
<comment type="caution">
    <text evidence="2">The sequence shown here is derived from an EMBL/GenBank/DDBJ whole genome shotgun (WGS) entry which is preliminary data.</text>
</comment>
<feature type="domain" description="FAD-dependent protein C-terminal" evidence="1">
    <location>
        <begin position="278"/>
        <end position="472"/>
    </location>
</feature>
<evidence type="ECO:0000259" key="1">
    <source>
        <dbReference type="Pfam" id="PF21688"/>
    </source>
</evidence>
<dbReference type="Pfam" id="PF21688">
    <property type="entry name" value="FAD-depend_C"/>
    <property type="match status" value="1"/>
</dbReference>
<accession>A0A644ZCU2</accession>
<dbReference type="PANTHER" id="PTHR42842">
    <property type="entry name" value="FAD/NAD(P)-BINDING OXIDOREDUCTASE"/>
    <property type="match status" value="1"/>
</dbReference>
<dbReference type="Gene3D" id="3.30.70.2700">
    <property type="match status" value="1"/>
</dbReference>
<dbReference type="InterPro" id="IPR028348">
    <property type="entry name" value="FAD-binding_protein"/>
</dbReference>
<dbReference type="InterPro" id="IPR036188">
    <property type="entry name" value="FAD/NAD-bd_sf"/>
</dbReference>
<protein>
    <recommendedName>
        <fullName evidence="1">FAD-dependent protein C-terminal domain-containing protein</fullName>
    </recommendedName>
</protein>
<name>A0A644ZCU2_9ZZZZ</name>
<dbReference type="AlphaFoldDB" id="A0A644ZCU2"/>
<proteinExistence type="predicted"/>